<dbReference type="SUPFAM" id="SSF89837">
    <property type="entry name" value="Doublecortin (DC)"/>
    <property type="match status" value="1"/>
</dbReference>
<dbReference type="PANTHER" id="PTHR46302:SF3">
    <property type="entry name" value="DOUBLECORTIN DOMAIN-CONTAINING PROTEIN 1"/>
    <property type="match status" value="1"/>
</dbReference>
<dbReference type="InterPro" id="IPR003533">
    <property type="entry name" value="Doublecortin_dom"/>
</dbReference>
<evidence type="ECO:0000256" key="1">
    <source>
        <dbReference type="SAM" id="MobiDB-lite"/>
    </source>
</evidence>
<dbReference type="AlphaFoldDB" id="A0A814RPR4"/>
<dbReference type="EMBL" id="CAJNOR010001399">
    <property type="protein sequence ID" value="CAF1136197.1"/>
    <property type="molecule type" value="Genomic_DNA"/>
</dbReference>
<name>A0A814RPR4_ADIRI</name>
<accession>A0A814RPR4</accession>
<dbReference type="GO" id="GO:1902412">
    <property type="term" value="P:regulation of mitotic cytokinesis"/>
    <property type="evidence" value="ECO:0007669"/>
    <property type="project" value="InterPro"/>
</dbReference>
<comment type="caution">
    <text evidence="3">The sequence shown here is derived from an EMBL/GenBank/DDBJ whole genome shotgun (WGS) entry which is preliminary data.</text>
</comment>
<dbReference type="GO" id="GO:0008017">
    <property type="term" value="F:microtubule binding"/>
    <property type="evidence" value="ECO:0007669"/>
    <property type="project" value="InterPro"/>
</dbReference>
<dbReference type="InterPro" id="IPR043188">
    <property type="entry name" value="DCDC1"/>
</dbReference>
<feature type="region of interest" description="Disordered" evidence="1">
    <location>
        <begin position="513"/>
        <end position="544"/>
    </location>
</feature>
<keyword evidence="4" id="KW-1185">Reference proteome</keyword>
<dbReference type="PROSITE" id="PS50309">
    <property type="entry name" value="DC"/>
    <property type="match status" value="1"/>
</dbReference>
<dbReference type="Proteomes" id="UP000663828">
    <property type="component" value="Unassembled WGS sequence"/>
</dbReference>
<gene>
    <name evidence="3" type="ORF">XAT740_LOCUS20167</name>
</gene>
<organism evidence="3 4">
    <name type="scientific">Adineta ricciae</name>
    <name type="common">Rotifer</name>
    <dbReference type="NCBI Taxonomy" id="249248"/>
    <lineage>
        <taxon>Eukaryota</taxon>
        <taxon>Metazoa</taxon>
        <taxon>Spiralia</taxon>
        <taxon>Gnathifera</taxon>
        <taxon>Rotifera</taxon>
        <taxon>Eurotatoria</taxon>
        <taxon>Bdelloidea</taxon>
        <taxon>Adinetida</taxon>
        <taxon>Adinetidae</taxon>
        <taxon>Adineta</taxon>
    </lineage>
</organism>
<evidence type="ECO:0000259" key="2">
    <source>
        <dbReference type="PROSITE" id="PS50309"/>
    </source>
</evidence>
<dbReference type="GO" id="GO:0035556">
    <property type="term" value="P:intracellular signal transduction"/>
    <property type="evidence" value="ECO:0007669"/>
    <property type="project" value="InterPro"/>
</dbReference>
<dbReference type="GO" id="GO:0030496">
    <property type="term" value="C:midbody"/>
    <property type="evidence" value="ECO:0007669"/>
    <property type="project" value="TreeGrafter"/>
</dbReference>
<feature type="domain" description="Doublecortin" evidence="2">
    <location>
        <begin position="836"/>
        <end position="880"/>
    </location>
</feature>
<sequence>MTCRQNNELYRIIGSRLTVSRTEETAYLRSEELPQLTINDRRKIIKLSSFGEKRRCHQSTSICKTSFIHQSVLRRDQINIDLQHQQGACIRKRSLTVDTSPNVIQARNSLRIYEQTPRTKNFQLFASATEKFRSMVMFKRLFDIDGNEILKSEDILRGMEYYVSVGETFISPLRAIDFHLEYRLHSKWTIYGRLPQKEKSDQIKIAIYMNQEDFIPIIPVTRDRKTQVFEHRCQYETPDCCTHYKPLNEYDISIILKRLPYVDKYTQLSQYVPQMERPDCSKRSRCPHQQDKAFVIDISTQTGIIIVQIETMDSVKTAISINEMDILVYNAFVIENVDDMKLPNKINDFDKEYKIQSVDQADTYKVPLLHHENDLRIGTPLVEHPDRVLLPSATNNHDQLSPSYCCHCPSVDIISQCEIRCRPITPVVRSCCASCAQCFGNLRRKLCKCCNPSPNPDPPPDPPSTPPPVPPPVPPPPCCPPVAIVGACCTCCSMTVRAPGRCWTKLCKNRGPHPEQVPQPTPPPDPPSTPPLVPPPTPPPVPPPTPPLVPPSPCCPPVAIVGACCTCCSMTVRTPGRCWTKLCKNQRPRPHVHPETDDMKQPVLLNRRDFSAPLSPVLETLDSYKVSKMKNAIDTNILPDVGQHENSDMIKPPVSGNNTDTYHLKPCSPEKEQPDGGKQPKAKNRSGQFEHMPQVEHSDQAKHYLPRCIPQPKHQVEYPDQLKILKGRPYTEKPDLVKYPARFNKVDKPPIRARHKPQVEIPDRYKRCEIIHRRDRIHMIQTEQPDEIKRSKYLPHHNKKPPKVPLDKRHYPTRNFYVQVFKKNDFSRSAYCKSCSMDTILSEATQNLSMSMAARHLFDMHGREIFRREDIRQDRSYYVT</sequence>
<proteinExistence type="predicted"/>
<evidence type="ECO:0000313" key="4">
    <source>
        <dbReference type="Proteomes" id="UP000663828"/>
    </source>
</evidence>
<feature type="compositionally biased region" description="Pro residues" evidence="1">
    <location>
        <begin position="515"/>
        <end position="544"/>
    </location>
</feature>
<evidence type="ECO:0000313" key="3">
    <source>
        <dbReference type="EMBL" id="CAF1136197.1"/>
    </source>
</evidence>
<dbReference type="PANTHER" id="PTHR46302">
    <property type="entry name" value="DOUBLECORTIN DOMAIN-CONTAINING PROTEIN 1"/>
    <property type="match status" value="1"/>
</dbReference>
<protein>
    <recommendedName>
        <fullName evidence="2">Doublecortin domain-containing protein</fullName>
    </recommendedName>
</protein>
<feature type="region of interest" description="Disordered" evidence="1">
    <location>
        <begin position="639"/>
        <end position="689"/>
    </location>
</feature>
<reference evidence="3" key="1">
    <citation type="submission" date="2021-02" db="EMBL/GenBank/DDBJ databases">
        <authorList>
            <person name="Nowell W R."/>
        </authorList>
    </citation>
    <scope>NUCLEOTIDE SEQUENCE</scope>
</reference>
<dbReference type="InterPro" id="IPR036572">
    <property type="entry name" value="Doublecortin_dom_sf"/>
</dbReference>
<dbReference type="PRINTS" id="PR01217">
    <property type="entry name" value="PRICHEXTENSN"/>
</dbReference>